<gene>
    <name evidence="1" type="ORF">PGLA1383_LOCUS7905</name>
</gene>
<evidence type="ECO:0000313" key="2">
    <source>
        <dbReference type="Proteomes" id="UP000654075"/>
    </source>
</evidence>
<reference evidence="1" key="1">
    <citation type="submission" date="2021-02" db="EMBL/GenBank/DDBJ databases">
        <authorList>
            <person name="Dougan E. K."/>
            <person name="Rhodes N."/>
            <person name="Thang M."/>
            <person name="Chan C."/>
        </authorList>
    </citation>
    <scope>NUCLEOTIDE SEQUENCE</scope>
</reference>
<proteinExistence type="predicted"/>
<dbReference type="Proteomes" id="UP000654075">
    <property type="component" value="Unassembled WGS sequence"/>
</dbReference>
<organism evidence="1 2">
    <name type="scientific">Polarella glacialis</name>
    <name type="common">Dinoflagellate</name>
    <dbReference type="NCBI Taxonomy" id="89957"/>
    <lineage>
        <taxon>Eukaryota</taxon>
        <taxon>Sar</taxon>
        <taxon>Alveolata</taxon>
        <taxon>Dinophyceae</taxon>
        <taxon>Suessiales</taxon>
        <taxon>Suessiaceae</taxon>
        <taxon>Polarella</taxon>
    </lineage>
</organism>
<dbReference type="AlphaFoldDB" id="A0A813DS09"/>
<comment type="caution">
    <text evidence="1">The sequence shown here is derived from an EMBL/GenBank/DDBJ whole genome shotgun (WGS) entry which is preliminary data.</text>
</comment>
<sequence>MCRHRNSCSSTNQTRTYILPAGHDLQLDFPDQPNEAPPLFVYVFTAPVERSDDPELAEYLPAPQTVQQVQGSQGWNGAISNAPCSNRHRWPGFAGCADRYKPSAETTDLDHALCQG</sequence>
<accession>A0A813DS09</accession>
<name>A0A813DS09_POLGL</name>
<protein>
    <submittedName>
        <fullName evidence="1">Uncharacterized protein</fullName>
    </submittedName>
</protein>
<dbReference type="EMBL" id="CAJNNV010003500">
    <property type="protein sequence ID" value="CAE8589129.1"/>
    <property type="molecule type" value="Genomic_DNA"/>
</dbReference>
<keyword evidence="2" id="KW-1185">Reference proteome</keyword>
<evidence type="ECO:0000313" key="1">
    <source>
        <dbReference type="EMBL" id="CAE8589129.1"/>
    </source>
</evidence>